<dbReference type="EMBL" id="LANJ01000011">
    <property type="protein sequence ID" value="KKC39501.1"/>
    <property type="molecule type" value="Genomic_DNA"/>
</dbReference>
<protein>
    <submittedName>
        <fullName evidence="1">Uncharacterized protein</fullName>
    </submittedName>
</protein>
<keyword evidence="2" id="KW-1185">Reference proteome</keyword>
<reference evidence="1 2" key="1">
    <citation type="submission" date="2015-03" db="EMBL/GenBank/DDBJ databases">
        <authorList>
            <person name="Lepp D."/>
            <person name="Hassan Y.I."/>
            <person name="Li X.-Z."/>
            <person name="Zhou T."/>
        </authorList>
    </citation>
    <scope>NUCLEOTIDE SEQUENCE [LARGE SCALE GENOMIC DNA]</scope>
    <source>
        <strain evidence="1 2">E84</strain>
    </source>
</reference>
<dbReference type="PATRIC" id="fig|1293439.3.peg.501"/>
<evidence type="ECO:0000313" key="2">
    <source>
        <dbReference type="Proteomes" id="UP000033411"/>
    </source>
</evidence>
<dbReference type="AlphaFoldDB" id="A0A0F5QFH9"/>
<proteinExistence type="predicted"/>
<name>A0A0F5QFH9_9HYPH</name>
<dbReference type="RefSeq" id="WP_046138272.1">
    <property type="nucleotide sequence ID" value="NZ_LANJ01000011.1"/>
</dbReference>
<dbReference type="STRING" id="1293439.WH87_04700"/>
<sequence length="216" mass="22775">MYDPATIAALQSGALVLRDILTVNGKTNAGVAASFVYWTGEDSIAVNVIPAGATSPVSRNAVGGGTLLEVPQVVDAIGMEARSVTFGLDHIDKSVGSPMDTVFGNNVRVARVELHRAIFDPASWYLAATPHLLFAGRVDGAAVDDAAAGGQGGLSLDAINAVIDNTRTNPAMESDEQQRLREGDRIRRYGDTAAQIDRWWGQAKGSADKQTRGGRK</sequence>
<comment type="caution">
    <text evidence="1">The sequence shown here is derived from an EMBL/GenBank/DDBJ whole genome shotgun (WGS) entry which is preliminary data.</text>
</comment>
<dbReference type="OrthoDB" id="7770859at2"/>
<gene>
    <name evidence="1" type="ORF">WH87_04700</name>
</gene>
<evidence type="ECO:0000313" key="1">
    <source>
        <dbReference type="EMBL" id="KKC39501.1"/>
    </source>
</evidence>
<organism evidence="1 2">
    <name type="scientific">Devosia epidermidihirudinis</name>
    <dbReference type="NCBI Taxonomy" id="1293439"/>
    <lineage>
        <taxon>Bacteria</taxon>
        <taxon>Pseudomonadati</taxon>
        <taxon>Pseudomonadota</taxon>
        <taxon>Alphaproteobacteria</taxon>
        <taxon>Hyphomicrobiales</taxon>
        <taxon>Devosiaceae</taxon>
        <taxon>Devosia</taxon>
    </lineage>
</organism>
<dbReference type="Proteomes" id="UP000033411">
    <property type="component" value="Unassembled WGS sequence"/>
</dbReference>
<accession>A0A0F5QFH9</accession>